<evidence type="ECO:0000259" key="2">
    <source>
        <dbReference type="Pfam" id="PF12780"/>
    </source>
</evidence>
<evidence type="ECO:0000313" key="4">
    <source>
        <dbReference type="EMBL" id="CAH2249074.1"/>
    </source>
</evidence>
<organism evidence="4 5">
    <name type="scientific">Pelobates cultripes</name>
    <name type="common">Western spadefoot toad</name>
    <dbReference type="NCBI Taxonomy" id="61616"/>
    <lineage>
        <taxon>Eukaryota</taxon>
        <taxon>Metazoa</taxon>
        <taxon>Chordata</taxon>
        <taxon>Craniata</taxon>
        <taxon>Vertebrata</taxon>
        <taxon>Euteleostomi</taxon>
        <taxon>Amphibia</taxon>
        <taxon>Batrachia</taxon>
        <taxon>Anura</taxon>
        <taxon>Pelobatoidea</taxon>
        <taxon>Pelobatidae</taxon>
        <taxon>Pelobates</taxon>
    </lineage>
</organism>
<reference evidence="4" key="1">
    <citation type="submission" date="2022-03" db="EMBL/GenBank/DDBJ databases">
        <authorList>
            <person name="Alioto T."/>
            <person name="Alioto T."/>
            <person name="Gomez Garrido J."/>
        </authorList>
    </citation>
    <scope>NUCLEOTIDE SEQUENCE</scope>
</reference>
<dbReference type="InterPro" id="IPR024317">
    <property type="entry name" value="Dynein_heavy_chain_D4_dom"/>
</dbReference>
<dbReference type="EMBL" id="OW240913">
    <property type="protein sequence ID" value="CAH2249074.1"/>
    <property type="molecule type" value="Genomic_DNA"/>
</dbReference>
<evidence type="ECO:0000256" key="1">
    <source>
        <dbReference type="ARBA" id="ARBA00008887"/>
    </source>
</evidence>
<dbReference type="GO" id="GO:0030286">
    <property type="term" value="C:dynein complex"/>
    <property type="evidence" value="ECO:0007669"/>
    <property type="project" value="InterPro"/>
</dbReference>
<dbReference type="GO" id="GO:0045505">
    <property type="term" value="F:dynein intermediate chain binding"/>
    <property type="evidence" value="ECO:0007669"/>
    <property type="project" value="InterPro"/>
</dbReference>
<feature type="domain" description="Dynein heavy chain AAA module D4" evidence="2">
    <location>
        <begin position="376"/>
        <end position="608"/>
    </location>
</feature>
<dbReference type="Pfam" id="PF17857">
    <property type="entry name" value="AAA_lid_1"/>
    <property type="match status" value="1"/>
</dbReference>
<keyword evidence="5" id="KW-1185">Reference proteome</keyword>
<dbReference type="Pfam" id="PF12775">
    <property type="entry name" value="AAA_7"/>
    <property type="match status" value="1"/>
</dbReference>
<proteinExistence type="inferred from homology"/>
<dbReference type="InterPro" id="IPR026983">
    <property type="entry name" value="DHC"/>
</dbReference>
<feature type="domain" description="Dynein heavy chain 3 AAA+ lid" evidence="3">
    <location>
        <begin position="234"/>
        <end position="317"/>
    </location>
</feature>
<dbReference type="InterPro" id="IPR027417">
    <property type="entry name" value="P-loop_NTPase"/>
</dbReference>
<dbReference type="GO" id="GO:0051959">
    <property type="term" value="F:dynein light intermediate chain binding"/>
    <property type="evidence" value="ECO:0007669"/>
    <property type="project" value="InterPro"/>
</dbReference>
<comment type="similarity">
    <text evidence="1">Belongs to the dynein heavy chain family.</text>
</comment>
<dbReference type="Gene3D" id="1.20.920.30">
    <property type="match status" value="1"/>
</dbReference>
<evidence type="ECO:0000313" key="5">
    <source>
        <dbReference type="Proteomes" id="UP001295444"/>
    </source>
</evidence>
<dbReference type="PANTHER" id="PTHR46961">
    <property type="entry name" value="DYNEIN HEAVY CHAIN 1, AXONEMAL-LIKE PROTEIN"/>
    <property type="match status" value="1"/>
</dbReference>
<dbReference type="GO" id="GO:0007018">
    <property type="term" value="P:microtubule-based movement"/>
    <property type="evidence" value="ECO:0007669"/>
    <property type="project" value="InterPro"/>
</dbReference>
<accession>A0AAD1RDI0</accession>
<sequence>MTYIGSTDIMGEVFIETEDTMIVRTFLEYASMGCQHVLLTGPPGCGKTALMNDFISTQDRARTLLKRMVFSGSSKAEEVQELLEQNIFHRQGFIYGAKDGKTLNLFIDDLNLPTPDKNGVQRCNELLRMLLDEKVLVTLNKPFEWRSLEGLLIKAIMSFPKYTNKAERTFSQRLLRHFAIFPLSDLEGSKLQKVIFSVLEANMGEKDGLPLQEELHLSLAMASCRLLESIKKVLVPSSTAGRQHYLFSLRDISKIFQSLRKMSNEDREDRSTVFAYWLHEINCIIKNKICRRTDLNWFNSALKDTTKEYFSDIAEPSHQKIFITFPLEMKFSHQTITEKRAVKVQLQSISHLNDVRSYLQTVLQHYNEELGHQKLSIALSENVVMEIIRIHRVLSSEHGGNVLLVGSVGSQLSTLVKLALYVADVPLHPLDTSGHNNFINSLKTAIQISAVEGKPKAILLTAKELVNDSYLDIINSLLICGEYASLFSSEEMNDLLQVLGPALRRKHPHLGYDPARYLVSQVKSLLRIMVCLPPNHILLKTASRKYPGFLNGCQLMWIDSWSQDAINSEAKHYIMQHQVMETHTEETRERVALAISLIHKFMLKENNQVLWAEDAAQHISGDNAKELKREEDKMGDKRLAHLPYCKDIVQFSRNMQESCTIEITCYV</sequence>
<dbReference type="AlphaFoldDB" id="A0AAD1RDI0"/>
<dbReference type="Pfam" id="PF12780">
    <property type="entry name" value="AAA_8"/>
    <property type="match status" value="1"/>
</dbReference>
<dbReference type="Proteomes" id="UP001295444">
    <property type="component" value="Chromosome 02"/>
</dbReference>
<name>A0AAD1RDI0_PELCU</name>
<dbReference type="SUPFAM" id="SSF52540">
    <property type="entry name" value="P-loop containing nucleoside triphosphate hydrolases"/>
    <property type="match status" value="1"/>
</dbReference>
<dbReference type="Gene3D" id="3.40.50.300">
    <property type="entry name" value="P-loop containing nucleotide triphosphate hydrolases"/>
    <property type="match status" value="1"/>
</dbReference>
<dbReference type="PANTHER" id="PTHR46961:SF15">
    <property type="entry name" value="AAA+ ATPASE DOMAIN-CONTAINING PROTEIN"/>
    <property type="match status" value="1"/>
</dbReference>
<dbReference type="InterPro" id="IPR041589">
    <property type="entry name" value="DNAH3_AAA_lid_1"/>
</dbReference>
<protein>
    <submittedName>
        <fullName evidence="4">Uncharacterized protein</fullName>
    </submittedName>
</protein>
<evidence type="ECO:0000259" key="3">
    <source>
        <dbReference type="Pfam" id="PF17857"/>
    </source>
</evidence>
<gene>
    <name evidence="4" type="ORF">PECUL_23A058461</name>
</gene>